<dbReference type="SUPFAM" id="SSF54292">
    <property type="entry name" value="2Fe-2S ferredoxin-like"/>
    <property type="match status" value="1"/>
</dbReference>
<dbReference type="RefSeq" id="WP_234749665.1">
    <property type="nucleotide sequence ID" value="NZ_BAAAWN010000001.1"/>
</dbReference>
<dbReference type="InterPro" id="IPR001041">
    <property type="entry name" value="2Fe-2S_ferredoxin-type"/>
</dbReference>
<dbReference type="InterPro" id="IPR051452">
    <property type="entry name" value="Diverse_Oxidoreductases"/>
</dbReference>
<feature type="domain" description="2Fe-2S ferredoxin-type" evidence="6">
    <location>
        <begin position="3"/>
        <end position="77"/>
    </location>
</feature>
<accession>A0ABV5Y583</accession>
<dbReference type="Gene3D" id="1.10.150.120">
    <property type="entry name" value="[2Fe-2S]-binding domain"/>
    <property type="match status" value="1"/>
</dbReference>
<dbReference type="Pfam" id="PF00111">
    <property type="entry name" value="Fer2"/>
    <property type="match status" value="1"/>
</dbReference>
<evidence type="ECO:0000259" key="6">
    <source>
        <dbReference type="PROSITE" id="PS51085"/>
    </source>
</evidence>
<dbReference type="PANTHER" id="PTHR44379">
    <property type="entry name" value="OXIDOREDUCTASE WITH IRON-SULFUR SUBUNIT"/>
    <property type="match status" value="1"/>
</dbReference>
<evidence type="ECO:0000313" key="7">
    <source>
        <dbReference type="EMBL" id="MFB9822158.1"/>
    </source>
</evidence>
<keyword evidence="3" id="KW-0560">Oxidoreductase</keyword>
<dbReference type="PROSITE" id="PS51085">
    <property type="entry name" value="2FE2S_FER_2"/>
    <property type="match status" value="1"/>
</dbReference>
<evidence type="ECO:0000256" key="3">
    <source>
        <dbReference type="ARBA" id="ARBA00023002"/>
    </source>
</evidence>
<proteinExistence type="predicted"/>
<dbReference type="SUPFAM" id="SSF47741">
    <property type="entry name" value="CO dehydrogenase ISP C-domain like"/>
    <property type="match status" value="1"/>
</dbReference>
<dbReference type="PANTHER" id="PTHR44379:SF8">
    <property type="entry name" value="XANTHINE DEHYDROGENASE IRON-SULFUR-BINDING SUBUNIT XDHC-RELATED"/>
    <property type="match status" value="1"/>
</dbReference>
<keyword evidence="4" id="KW-0408">Iron</keyword>
<dbReference type="InterPro" id="IPR012675">
    <property type="entry name" value="Beta-grasp_dom_sf"/>
</dbReference>
<gene>
    <name evidence="7" type="ORF">ACFFP1_22055</name>
</gene>
<organism evidence="7 8">
    <name type="scientific">Arthrobacter ramosus</name>
    <dbReference type="NCBI Taxonomy" id="1672"/>
    <lineage>
        <taxon>Bacteria</taxon>
        <taxon>Bacillati</taxon>
        <taxon>Actinomycetota</taxon>
        <taxon>Actinomycetes</taxon>
        <taxon>Micrococcales</taxon>
        <taxon>Micrococcaceae</taxon>
        <taxon>Arthrobacter</taxon>
    </lineage>
</organism>
<evidence type="ECO:0000256" key="5">
    <source>
        <dbReference type="ARBA" id="ARBA00023014"/>
    </source>
</evidence>
<dbReference type="EMBL" id="JBHMBC010000040">
    <property type="protein sequence ID" value="MFB9822158.1"/>
    <property type="molecule type" value="Genomic_DNA"/>
</dbReference>
<evidence type="ECO:0000313" key="8">
    <source>
        <dbReference type="Proteomes" id="UP001589702"/>
    </source>
</evidence>
<dbReference type="PROSITE" id="PS00197">
    <property type="entry name" value="2FE2S_FER_1"/>
    <property type="match status" value="1"/>
</dbReference>
<dbReference type="Gene3D" id="3.10.20.30">
    <property type="match status" value="1"/>
</dbReference>
<dbReference type="InterPro" id="IPR036884">
    <property type="entry name" value="2Fe-2S-bd_dom_sf"/>
</dbReference>
<protein>
    <submittedName>
        <fullName evidence="7">(2Fe-2S)-binding protein</fullName>
    </submittedName>
</protein>
<keyword evidence="5" id="KW-0411">Iron-sulfur</keyword>
<dbReference type="Pfam" id="PF01799">
    <property type="entry name" value="Fer2_2"/>
    <property type="match status" value="1"/>
</dbReference>
<keyword evidence="8" id="KW-1185">Reference proteome</keyword>
<evidence type="ECO:0000256" key="2">
    <source>
        <dbReference type="ARBA" id="ARBA00022723"/>
    </source>
</evidence>
<dbReference type="Proteomes" id="UP001589702">
    <property type="component" value="Unassembled WGS sequence"/>
</dbReference>
<keyword evidence="1" id="KW-0001">2Fe-2S</keyword>
<reference evidence="7 8" key="1">
    <citation type="submission" date="2024-09" db="EMBL/GenBank/DDBJ databases">
        <authorList>
            <person name="Sun Q."/>
            <person name="Mori K."/>
        </authorList>
    </citation>
    <scope>NUCLEOTIDE SEQUENCE [LARGE SCALE GENOMIC DNA]</scope>
    <source>
        <strain evidence="7 8">JCM 1334</strain>
    </source>
</reference>
<evidence type="ECO:0000256" key="1">
    <source>
        <dbReference type="ARBA" id="ARBA00022714"/>
    </source>
</evidence>
<dbReference type="InterPro" id="IPR002888">
    <property type="entry name" value="2Fe-2S-bd"/>
</dbReference>
<dbReference type="InterPro" id="IPR006058">
    <property type="entry name" value="2Fe2S_fd_BS"/>
</dbReference>
<dbReference type="CDD" id="cd00207">
    <property type="entry name" value="fer2"/>
    <property type="match status" value="1"/>
</dbReference>
<comment type="caution">
    <text evidence="7">The sequence shown here is derived from an EMBL/GenBank/DDBJ whole genome shotgun (WGS) entry which is preliminary data.</text>
</comment>
<dbReference type="InterPro" id="IPR036010">
    <property type="entry name" value="2Fe-2S_ferredoxin-like_sf"/>
</dbReference>
<evidence type="ECO:0000256" key="4">
    <source>
        <dbReference type="ARBA" id="ARBA00023004"/>
    </source>
</evidence>
<sequence length="155" mass="16176">MILKVSVNDDDYVLDISPSRSLAEVLREDIGLTGTKLACGEGFCGSCTVLLNGTPAASCLVPAAATGGRKVETVESLAPDDSDLSDLQQALLIEDAVQCGMCFPGILMTLTALLKENPAPTETAIRSALVANTCRCTGYERIVDAVLALANKEQA</sequence>
<name>A0ABV5Y583_ARTRM</name>
<keyword evidence="2" id="KW-0479">Metal-binding</keyword>